<dbReference type="AlphaFoldDB" id="A0A9D3ZX26"/>
<dbReference type="Proteomes" id="UP000828251">
    <property type="component" value="Unassembled WGS sequence"/>
</dbReference>
<protein>
    <submittedName>
        <fullName evidence="1">Uncharacterized protein</fullName>
    </submittedName>
</protein>
<accession>A0A9D3ZX26</accession>
<name>A0A9D3ZX26_9ROSI</name>
<comment type="caution">
    <text evidence="1">The sequence shown here is derived from an EMBL/GenBank/DDBJ whole genome shotgun (WGS) entry which is preliminary data.</text>
</comment>
<dbReference type="OrthoDB" id="1297232at2759"/>
<sequence>MHTTRSKSFGCIADEEELSSGQQVRCLQLFDIIHRKKDRSPITTEAAEIMDKRVEYEAITTSGSPVNLDDIDNRIITEVLGPERLKDQMAQMQVSTVEQIAQLKVEVASREAEVQRKYEEFHLQLKAEAAERSCPLEAFMLKVAAFVGKAPLKVMFYSGVCEESAAKGHLLNGVCGKSITKGHVL</sequence>
<dbReference type="InterPro" id="IPR004252">
    <property type="entry name" value="Probable_transposase_24"/>
</dbReference>
<evidence type="ECO:0000313" key="1">
    <source>
        <dbReference type="EMBL" id="KAH1073022.1"/>
    </source>
</evidence>
<organism evidence="1 2">
    <name type="scientific">Gossypium stocksii</name>
    <dbReference type="NCBI Taxonomy" id="47602"/>
    <lineage>
        <taxon>Eukaryota</taxon>
        <taxon>Viridiplantae</taxon>
        <taxon>Streptophyta</taxon>
        <taxon>Embryophyta</taxon>
        <taxon>Tracheophyta</taxon>
        <taxon>Spermatophyta</taxon>
        <taxon>Magnoliopsida</taxon>
        <taxon>eudicotyledons</taxon>
        <taxon>Gunneridae</taxon>
        <taxon>Pentapetalae</taxon>
        <taxon>rosids</taxon>
        <taxon>malvids</taxon>
        <taxon>Malvales</taxon>
        <taxon>Malvaceae</taxon>
        <taxon>Malvoideae</taxon>
        <taxon>Gossypium</taxon>
    </lineage>
</organism>
<dbReference type="EMBL" id="JAIQCV010000008">
    <property type="protein sequence ID" value="KAH1073022.1"/>
    <property type="molecule type" value="Genomic_DNA"/>
</dbReference>
<keyword evidence="2" id="KW-1185">Reference proteome</keyword>
<proteinExistence type="predicted"/>
<dbReference type="Pfam" id="PF03004">
    <property type="entry name" value="Transposase_24"/>
    <property type="match status" value="1"/>
</dbReference>
<reference evidence="1 2" key="1">
    <citation type="journal article" date="2021" name="Plant Biotechnol. J.">
        <title>Multi-omics assisted identification of the key and species-specific regulatory components of drought-tolerant mechanisms in Gossypium stocksii.</title>
        <authorList>
            <person name="Yu D."/>
            <person name="Ke L."/>
            <person name="Zhang D."/>
            <person name="Wu Y."/>
            <person name="Sun Y."/>
            <person name="Mei J."/>
            <person name="Sun J."/>
            <person name="Sun Y."/>
        </authorList>
    </citation>
    <scope>NUCLEOTIDE SEQUENCE [LARGE SCALE GENOMIC DNA]</scope>
    <source>
        <strain evidence="2">cv. E1</strain>
        <tissue evidence="1">Leaf</tissue>
    </source>
</reference>
<gene>
    <name evidence="1" type="ORF">J1N35_025350</name>
</gene>
<evidence type="ECO:0000313" key="2">
    <source>
        <dbReference type="Proteomes" id="UP000828251"/>
    </source>
</evidence>